<proteinExistence type="predicted"/>
<comment type="caution">
    <text evidence="2">The sequence shown here is derived from an EMBL/GenBank/DDBJ whole genome shotgun (WGS) entry which is preliminary data.</text>
</comment>
<keyword evidence="3" id="KW-1185">Reference proteome</keyword>
<dbReference type="AlphaFoldDB" id="A0A8X6X6P5"/>
<gene>
    <name evidence="2" type="ORF">TNIN_67021</name>
</gene>
<accession>A0A8X6X6P5</accession>
<dbReference type="EMBL" id="BMAV01005346">
    <property type="protein sequence ID" value="GFY46361.1"/>
    <property type="molecule type" value="Genomic_DNA"/>
</dbReference>
<name>A0A8X6X6P5_9ARAC</name>
<evidence type="ECO:0000313" key="3">
    <source>
        <dbReference type="Proteomes" id="UP000886998"/>
    </source>
</evidence>
<sequence length="70" mass="7704">MDHILLHQKPSTIGVNRCSSSALLRNVHKASAGSRQEICLSNPFDEHYHSEKTGGQWYPCGDEGYSSTGN</sequence>
<evidence type="ECO:0000256" key="1">
    <source>
        <dbReference type="SAM" id="MobiDB-lite"/>
    </source>
</evidence>
<dbReference type="Proteomes" id="UP000886998">
    <property type="component" value="Unassembled WGS sequence"/>
</dbReference>
<protein>
    <submittedName>
        <fullName evidence="2">Uncharacterized protein</fullName>
    </submittedName>
</protein>
<feature type="region of interest" description="Disordered" evidence="1">
    <location>
        <begin position="48"/>
        <end position="70"/>
    </location>
</feature>
<reference evidence="2" key="1">
    <citation type="submission" date="2020-08" db="EMBL/GenBank/DDBJ databases">
        <title>Multicomponent nature underlies the extraordinary mechanical properties of spider dragline silk.</title>
        <authorList>
            <person name="Kono N."/>
            <person name="Nakamura H."/>
            <person name="Mori M."/>
            <person name="Yoshida Y."/>
            <person name="Ohtoshi R."/>
            <person name="Malay A.D."/>
            <person name="Moran D.A.P."/>
            <person name="Tomita M."/>
            <person name="Numata K."/>
            <person name="Arakawa K."/>
        </authorList>
    </citation>
    <scope>NUCLEOTIDE SEQUENCE</scope>
</reference>
<evidence type="ECO:0000313" key="2">
    <source>
        <dbReference type="EMBL" id="GFY46361.1"/>
    </source>
</evidence>
<organism evidence="2 3">
    <name type="scientific">Trichonephila inaurata madagascariensis</name>
    <dbReference type="NCBI Taxonomy" id="2747483"/>
    <lineage>
        <taxon>Eukaryota</taxon>
        <taxon>Metazoa</taxon>
        <taxon>Ecdysozoa</taxon>
        <taxon>Arthropoda</taxon>
        <taxon>Chelicerata</taxon>
        <taxon>Arachnida</taxon>
        <taxon>Araneae</taxon>
        <taxon>Araneomorphae</taxon>
        <taxon>Entelegynae</taxon>
        <taxon>Araneoidea</taxon>
        <taxon>Nephilidae</taxon>
        <taxon>Trichonephila</taxon>
        <taxon>Trichonephila inaurata</taxon>
    </lineage>
</organism>